<evidence type="ECO:0000313" key="1">
    <source>
        <dbReference type="EMBL" id="TFK68165.1"/>
    </source>
</evidence>
<sequence>MDPDRNQAYNLLEAFIQSQKALLARTCSDVERLRRLRDSVVDDPKSTLPQLLEDKSPAPFADLGNPSDCVLEIPETLNWSLFNFHDPDPLHRIASTARAAASCRDQPSTKQQSELSDLQKFVKEARRTILDPVLSQYACQSSDTEEEMQLSPEELQREREREKIRELKKWKIRPYGKKPPGRGLAGVFIRHDVEDESQDVDISYEGTAMAGSQSWSKPMDMDIPATSLPRATPPSSPLSDQRLRARRPTVKRAEASQVVSRSRRKASEPILPPRAPTPISEDIPAVPKPKDGGKPKPETYKQAWSVSEQNLLEHLLEQIPDGEKNRWLKISRAMNGRRTPRQVASRVQKYFEKLKRFGIDVGGGPDG</sequence>
<accession>A0ACD3ARM0</accession>
<dbReference type="Proteomes" id="UP000308600">
    <property type="component" value="Unassembled WGS sequence"/>
</dbReference>
<evidence type="ECO:0000313" key="2">
    <source>
        <dbReference type="Proteomes" id="UP000308600"/>
    </source>
</evidence>
<organism evidence="1 2">
    <name type="scientific">Pluteus cervinus</name>
    <dbReference type="NCBI Taxonomy" id="181527"/>
    <lineage>
        <taxon>Eukaryota</taxon>
        <taxon>Fungi</taxon>
        <taxon>Dikarya</taxon>
        <taxon>Basidiomycota</taxon>
        <taxon>Agaricomycotina</taxon>
        <taxon>Agaricomycetes</taxon>
        <taxon>Agaricomycetidae</taxon>
        <taxon>Agaricales</taxon>
        <taxon>Pluteineae</taxon>
        <taxon>Pluteaceae</taxon>
        <taxon>Pluteus</taxon>
    </lineage>
</organism>
<keyword evidence="2" id="KW-1185">Reference proteome</keyword>
<gene>
    <name evidence="1" type="ORF">BDN72DRAFT_871067</name>
</gene>
<reference evidence="1 2" key="1">
    <citation type="journal article" date="2019" name="Nat. Ecol. Evol.">
        <title>Megaphylogeny resolves global patterns of mushroom evolution.</title>
        <authorList>
            <person name="Varga T."/>
            <person name="Krizsan K."/>
            <person name="Foldi C."/>
            <person name="Dima B."/>
            <person name="Sanchez-Garcia M."/>
            <person name="Sanchez-Ramirez S."/>
            <person name="Szollosi G.J."/>
            <person name="Szarkandi J.G."/>
            <person name="Papp V."/>
            <person name="Albert L."/>
            <person name="Andreopoulos W."/>
            <person name="Angelini C."/>
            <person name="Antonin V."/>
            <person name="Barry K.W."/>
            <person name="Bougher N.L."/>
            <person name="Buchanan P."/>
            <person name="Buyck B."/>
            <person name="Bense V."/>
            <person name="Catcheside P."/>
            <person name="Chovatia M."/>
            <person name="Cooper J."/>
            <person name="Damon W."/>
            <person name="Desjardin D."/>
            <person name="Finy P."/>
            <person name="Geml J."/>
            <person name="Haridas S."/>
            <person name="Hughes K."/>
            <person name="Justo A."/>
            <person name="Karasinski D."/>
            <person name="Kautmanova I."/>
            <person name="Kiss B."/>
            <person name="Kocsube S."/>
            <person name="Kotiranta H."/>
            <person name="LaButti K.M."/>
            <person name="Lechner B.E."/>
            <person name="Liimatainen K."/>
            <person name="Lipzen A."/>
            <person name="Lukacs Z."/>
            <person name="Mihaltcheva S."/>
            <person name="Morgado L.N."/>
            <person name="Niskanen T."/>
            <person name="Noordeloos M.E."/>
            <person name="Ohm R.A."/>
            <person name="Ortiz-Santana B."/>
            <person name="Ovrebo C."/>
            <person name="Racz N."/>
            <person name="Riley R."/>
            <person name="Savchenko A."/>
            <person name="Shiryaev A."/>
            <person name="Soop K."/>
            <person name="Spirin V."/>
            <person name="Szebenyi C."/>
            <person name="Tomsovsky M."/>
            <person name="Tulloss R.E."/>
            <person name="Uehling J."/>
            <person name="Grigoriev I.V."/>
            <person name="Vagvolgyi C."/>
            <person name="Papp T."/>
            <person name="Martin F.M."/>
            <person name="Miettinen O."/>
            <person name="Hibbett D.S."/>
            <person name="Nagy L.G."/>
        </authorList>
    </citation>
    <scope>NUCLEOTIDE SEQUENCE [LARGE SCALE GENOMIC DNA]</scope>
    <source>
        <strain evidence="1 2">NL-1719</strain>
    </source>
</reference>
<proteinExistence type="predicted"/>
<dbReference type="EMBL" id="ML208358">
    <property type="protein sequence ID" value="TFK68165.1"/>
    <property type="molecule type" value="Genomic_DNA"/>
</dbReference>
<name>A0ACD3ARM0_9AGAR</name>
<protein>
    <submittedName>
        <fullName evidence="1">Uncharacterized protein</fullName>
    </submittedName>
</protein>